<sequence>METLPLEMVDRICQQLSVQDIASCCTISRSWRTIFDQDLLWKPYCHPHLEQPLRTFPCSVEPAFISPEADSSGLSPVCQWRLAFMRENHLWNNWRTGNCKTQVLEEYHWSAQEVQTGWDYDVGFV</sequence>
<dbReference type="InterPro" id="IPR001810">
    <property type="entry name" value="F-box_dom"/>
</dbReference>
<dbReference type="Pfam" id="PF12937">
    <property type="entry name" value="F-box-like"/>
    <property type="match status" value="1"/>
</dbReference>
<evidence type="ECO:0000313" key="2">
    <source>
        <dbReference type="EMBL" id="JAT35581.1"/>
    </source>
</evidence>
<organism evidence="2">
    <name type="scientific">Graphocephala atropunctata</name>
    <dbReference type="NCBI Taxonomy" id="36148"/>
    <lineage>
        <taxon>Eukaryota</taxon>
        <taxon>Metazoa</taxon>
        <taxon>Ecdysozoa</taxon>
        <taxon>Arthropoda</taxon>
        <taxon>Hexapoda</taxon>
        <taxon>Insecta</taxon>
        <taxon>Pterygota</taxon>
        <taxon>Neoptera</taxon>
        <taxon>Paraneoptera</taxon>
        <taxon>Hemiptera</taxon>
        <taxon>Auchenorrhyncha</taxon>
        <taxon>Membracoidea</taxon>
        <taxon>Cicadellidae</taxon>
        <taxon>Cicadellinae</taxon>
        <taxon>Cicadellini</taxon>
        <taxon>Graphocephala</taxon>
    </lineage>
</organism>
<feature type="non-terminal residue" evidence="2">
    <location>
        <position position="125"/>
    </location>
</feature>
<dbReference type="SUPFAM" id="SSF81383">
    <property type="entry name" value="F-box domain"/>
    <property type="match status" value="1"/>
</dbReference>
<accession>A0A1B6MI46</accession>
<feature type="domain" description="F-box" evidence="1">
    <location>
        <begin position="1"/>
        <end position="44"/>
    </location>
</feature>
<proteinExistence type="predicted"/>
<dbReference type="PROSITE" id="PS50181">
    <property type="entry name" value="FBOX"/>
    <property type="match status" value="1"/>
</dbReference>
<evidence type="ECO:0000259" key="1">
    <source>
        <dbReference type="PROSITE" id="PS50181"/>
    </source>
</evidence>
<name>A0A1B6MI46_9HEMI</name>
<protein>
    <recommendedName>
        <fullName evidence="1">F-box domain-containing protein</fullName>
    </recommendedName>
</protein>
<dbReference type="AlphaFoldDB" id="A0A1B6MI46"/>
<dbReference type="SMART" id="SM00256">
    <property type="entry name" value="FBOX"/>
    <property type="match status" value="1"/>
</dbReference>
<dbReference type="EMBL" id="GEBQ01004396">
    <property type="protein sequence ID" value="JAT35581.1"/>
    <property type="molecule type" value="Transcribed_RNA"/>
</dbReference>
<reference evidence="2" key="1">
    <citation type="submission" date="2015-11" db="EMBL/GenBank/DDBJ databases">
        <title>De novo transcriptome assembly of four potential Pierce s Disease insect vectors from Arizona vineyards.</title>
        <authorList>
            <person name="Tassone E.E."/>
        </authorList>
    </citation>
    <scope>NUCLEOTIDE SEQUENCE</scope>
</reference>
<dbReference type="InterPro" id="IPR036047">
    <property type="entry name" value="F-box-like_dom_sf"/>
</dbReference>
<dbReference type="Gene3D" id="1.20.1280.50">
    <property type="match status" value="1"/>
</dbReference>
<gene>
    <name evidence="2" type="ORF">g.51947</name>
</gene>